<dbReference type="Proteomes" id="UP000001593">
    <property type="component" value="Unassembled WGS sequence"/>
</dbReference>
<dbReference type="Pfam" id="PF07004">
    <property type="entry name" value="SHIPPO-rpt"/>
    <property type="match status" value="1"/>
</dbReference>
<dbReference type="GO" id="GO:0031344">
    <property type="term" value="P:regulation of cell projection organization"/>
    <property type="evidence" value="ECO:0000318"/>
    <property type="project" value="GO_Central"/>
</dbReference>
<dbReference type="STRING" id="45351.A7SJR2"/>
<dbReference type="EMBL" id="DS469680">
    <property type="protein sequence ID" value="EDO36035.1"/>
    <property type="molecule type" value="Genomic_DNA"/>
</dbReference>
<evidence type="ECO:0000313" key="2">
    <source>
        <dbReference type="Proteomes" id="UP000001593"/>
    </source>
</evidence>
<sequence>MLSLYPDETSKANVSFGTTLDRELMPIKAPNNRFGNELLAIRGAPNRGPGCYDNAEVSTFVYEQEQRPVCRRGYSLGARTAPRFPKPMHMDVPGAPTYQAVISKPQEFDPAFKPFSVGANRFRETAQAKEALPGAGSYEHDVESNRKIKYHGSFGGPQTLINSVQIKCNNFGERDTCKNCKNHPIGDYYEYKKKHFCRKCYNQLLESGTKYPRSYLQKFYKVRDCSLIHDHEGTNAKLQLKTEKDLRKQRFREAYMSLYFK</sequence>
<dbReference type="KEGG" id="nve:5507465"/>
<dbReference type="GO" id="GO:0008092">
    <property type="term" value="F:cytoskeletal protein binding"/>
    <property type="evidence" value="ECO:0000318"/>
    <property type="project" value="GO_Central"/>
</dbReference>
<keyword evidence="2" id="KW-1185">Reference proteome</keyword>
<dbReference type="InParanoid" id="A7SJR2"/>
<accession>A7SJR2</accession>
<evidence type="ECO:0000313" key="1">
    <source>
        <dbReference type="EMBL" id="EDO36035.1"/>
    </source>
</evidence>
<proteinExistence type="predicted"/>
<organism evidence="1 2">
    <name type="scientific">Nematostella vectensis</name>
    <name type="common">Starlet sea anemone</name>
    <dbReference type="NCBI Taxonomy" id="45351"/>
    <lineage>
        <taxon>Eukaryota</taxon>
        <taxon>Metazoa</taxon>
        <taxon>Cnidaria</taxon>
        <taxon>Anthozoa</taxon>
        <taxon>Hexacorallia</taxon>
        <taxon>Actiniaria</taxon>
        <taxon>Edwardsiidae</taxon>
        <taxon>Nematostella</taxon>
    </lineage>
</organism>
<dbReference type="OMA" id="VREQKWV"/>
<gene>
    <name evidence="1" type="ORF">NEMVEDRAFT_v1g245733</name>
</gene>
<dbReference type="PhylomeDB" id="A7SJR2"/>
<dbReference type="InterPro" id="IPR033602">
    <property type="entry name" value="CIMAP3"/>
</dbReference>
<reference evidence="1 2" key="1">
    <citation type="journal article" date="2007" name="Science">
        <title>Sea anemone genome reveals ancestral eumetazoan gene repertoire and genomic organization.</title>
        <authorList>
            <person name="Putnam N.H."/>
            <person name="Srivastava M."/>
            <person name="Hellsten U."/>
            <person name="Dirks B."/>
            <person name="Chapman J."/>
            <person name="Salamov A."/>
            <person name="Terry A."/>
            <person name="Shapiro H."/>
            <person name="Lindquist E."/>
            <person name="Kapitonov V.V."/>
            <person name="Jurka J."/>
            <person name="Genikhovich G."/>
            <person name="Grigoriev I.V."/>
            <person name="Lucas S.M."/>
            <person name="Steele R.E."/>
            <person name="Finnerty J.R."/>
            <person name="Technau U."/>
            <person name="Martindale M.Q."/>
            <person name="Rokhsar D.S."/>
        </authorList>
    </citation>
    <scope>NUCLEOTIDE SEQUENCE [LARGE SCALE GENOMIC DNA]</scope>
    <source>
        <strain evidence="2">CH2 X CH6</strain>
    </source>
</reference>
<dbReference type="OrthoDB" id="8189408at2759"/>
<dbReference type="InterPro" id="IPR010736">
    <property type="entry name" value="SHIPPO-rpt"/>
</dbReference>
<dbReference type="AlphaFoldDB" id="A7SJR2"/>
<protein>
    <submittedName>
        <fullName evidence="1">Uncharacterized protein</fullName>
    </submittedName>
</protein>
<dbReference type="HOGENOM" id="CLU_098763_0_0_1"/>
<dbReference type="eggNOG" id="ENOG502RZWF">
    <property type="taxonomic scope" value="Eukaryota"/>
</dbReference>
<dbReference type="PANTHER" id="PTHR31508:SF2">
    <property type="entry name" value="PROTEIN PITCHFORK"/>
    <property type="match status" value="1"/>
</dbReference>
<dbReference type="PANTHER" id="PTHR31508">
    <property type="entry name" value="PROTEIN PITCHFORK"/>
    <property type="match status" value="1"/>
</dbReference>
<name>A7SJR2_NEMVE</name>